<accession>A0ABV2IYE5</accession>
<dbReference type="EMBL" id="JBEPMB010000002">
    <property type="protein sequence ID" value="MET3613522.1"/>
    <property type="molecule type" value="Genomic_DNA"/>
</dbReference>
<dbReference type="InterPro" id="IPR018754">
    <property type="entry name" value="RovC-like_DNA-bd"/>
</dbReference>
<name>A0ABV2IYE5_9HYPH</name>
<feature type="domain" description="T6SS Transcription factor RovC-like DNA binding" evidence="1">
    <location>
        <begin position="40"/>
        <end position="143"/>
    </location>
</feature>
<proteinExistence type="predicted"/>
<gene>
    <name evidence="2" type="ORF">ABID16_001851</name>
</gene>
<dbReference type="Proteomes" id="UP001549047">
    <property type="component" value="Unassembled WGS sequence"/>
</dbReference>
<dbReference type="RefSeq" id="WP_354556055.1">
    <property type="nucleotide sequence ID" value="NZ_JBEPMB010000002.1"/>
</dbReference>
<dbReference type="Pfam" id="PF10074">
    <property type="entry name" value="RovC_DNA-bd"/>
    <property type="match status" value="1"/>
</dbReference>
<evidence type="ECO:0000313" key="2">
    <source>
        <dbReference type="EMBL" id="MET3613522.1"/>
    </source>
</evidence>
<sequence>MPIALPADQQNIDGFHALLPLLDDQRLQVFSLDAEPLAAIIPLTLEGFDRLAAVYRLLAHLHGRSVPPDARLTRQQRARARRMLQAIDGLRSGATQQEIAQSLFRLKRLGRSEWQVSPIRHSVMSLLRDARSMISGGYRKLLRHRRKP</sequence>
<reference evidence="2 3" key="1">
    <citation type="submission" date="2024-06" db="EMBL/GenBank/DDBJ databases">
        <title>Genomic Encyclopedia of Type Strains, Phase IV (KMG-IV): sequencing the most valuable type-strain genomes for metagenomic binning, comparative biology and taxonomic classification.</title>
        <authorList>
            <person name="Goeker M."/>
        </authorList>
    </citation>
    <scope>NUCLEOTIDE SEQUENCE [LARGE SCALE GENOMIC DNA]</scope>
    <source>
        <strain evidence="2 3">DSM 29780</strain>
    </source>
</reference>
<keyword evidence="3" id="KW-1185">Reference proteome</keyword>
<organism evidence="2 3">
    <name type="scientific">Rhizobium aquaticum</name>
    <dbReference type="NCBI Taxonomy" id="1549636"/>
    <lineage>
        <taxon>Bacteria</taxon>
        <taxon>Pseudomonadati</taxon>
        <taxon>Pseudomonadota</taxon>
        <taxon>Alphaproteobacteria</taxon>
        <taxon>Hyphomicrobiales</taxon>
        <taxon>Rhizobiaceae</taxon>
        <taxon>Rhizobium/Agrobacterium group</taxon>
        <taxon>Rhizobium</taxon>
    </lineage>
</organism>
<evidence type="ECO:0000259" key="1">
    <source>
        <dbReference type="Pfam" id="PF10074"/>
    </source>
</evidence>
<protein>
    <recommendedName>
        <fullName evidence="1">T6SS Transcription factor RovC-like DNA binding domain-containing protein</fullName>
    </recommendedName>
</protein>
<evidence type="ECO:0000313" key="3">
    <source>
        <dbReference type="Proteomes" id="UP001549047"/>
    </source>
</evidence>
<comment type="caution">
    <text evidence="2">The sequence shown here is derived from an EMBL/GenBank/DDBJ whole genome shotgun (WGS) entry which is preliminary data.</text>
</comment>